<dbReference type="Gene3D" id="1.10.10.10">
    <property type="entry name" value="Winged helix-like DNA-binding domain superfamily/Winged helix DNA-binding domain"/>
    <property type="match status" value="1"/>
</dbReference>
<name>A0A2I0VQ84_9ASPA</name>
<dbReference type="EMBL" id="KZ503331">
    <property type="protein sequence ID" value="PKU65567.1"/>
    <property type="molecule type" value="Genomic_DNA"/>
</dbReference>
<keyword evidence="1" id="KW-0677">Repeat</keyword>
<dbReference type="InterPro" id="IPR058922">
    <property type="entry name" value="WHD_DRP"/>
</dbReference>
<dbReference type="SUPFAM" id="SSF52058">
    <property type="entry name" value="L domain-like"/>
    <property type="match status" value="1"/>
</dbReference>
<dbReference type="InterPro" id="IPR042197">
    <property type="entry name" value="Apaf_helical"/>
</dbReference>
<proteinExistence type="predicted"/>
<dbReference type="GO" id="GO:0005524">
    <property type="term" value="F:ATP binding"/>
    <property type="evidence" value="ECO:0007669"/>
    <property type="project" value="UniProtKB-KW"/>
</dbReference>
<dbReference type="AlphaFoldDB" id="A0A2I0VQ84"/>
<dbReference type="PRINTS" id="PR00364">
    <property type="entry name" value="DISEASERSIST"/>
</dbReference>
<evidence type="ECO:0000256" key="1">
    <source>
        <dbReference type="ARBA" id="ARBA00022737"/>
    </source>
</evidence>
<dbReference type="STRING" id="906689.A0A2I0VQ84"/>
<accession>A0A2I0VQ84</accession>
<dbReference type="OrthoDB" id="1356450at2759"/>
<organism evidence="6 7">
    <name type="scientific">Dendrobium catenatum</name>
    <dbReference type="NCBI Taxonomy" id="906689"/>
    <lineage>
        <taxon>Eukaryota</taxon>
        <taxon>Viridiplantae</taxon>
        <taxon>Streptophyta</taxon>
        <taxon>Embryophyta</taxon>
        <taxon>Tracheophyta</taxon>
        <taxon>Spermatophyta</taxon>
        <taxon>Magnoliopsida</taxon>
        <taxon>Liliopsida</taxon>
        <taxon>Asparagales</taxon>
        <taxon>Orchidaceae</taxon>
        <taxon>Epidendroideae</taxon>
        <taxon>Malaxideae</taxon>
        <taxon>Dendrobiinae</taxon>
        <taxon>Dendrobium</taxon>
    </lineage>
</organism>
<dbReference type="GO" id="GO:0043531">
    <property type="term" value="F:ADP binding"/>
    <property type="evidence" value="ECO:0007669"/>
    <property type="project" value="InterPro"/>
</dbReference>
<dbReference type="GO" id="GO:0042742">
    <property type="term" value="P:defense response to bacterium"/>
    <property type="evidence" value="ECO:0007669"/>
    <property type="project" value="UniProtKB-ARBA"/>
</dbReference>
<protein>
    <submittedName>
        <fullName evidence="6">Disease resistance protein RPS2</fullName>
    </submittedName>
</protein>
<dbReference type="PANTHER" id="PTHR33463:SF220">
    <property type="entry name" value="NB-ARC DOMAIN-CONTAINING PROTEIN"/>
    <property type="match status" value="1"/>
</dbReference>
<evidence type="ECO:0000313" key="7">
    <source>
        <dbReference type="Proteomes" id="UP000233837"/>
    </source>
</evidence>
<dbReference type="InterPro" id="IPR036388">
    <property type="entry name" value="WH-like_DNA-bd_sf"/>
</dbReference>
<evidence type="ECO:0000259" key="4">
    <source>
        <dbReference type="Pfam" id="PF23559"/>
    </source>
</evidence>
<evidence type="ECO:0000259" key="3">
    <source>
        <dbReference type="Pfam" id="PF23247"/>
    </source>
</evidence>
<dbReference type="FunFam" id="1.10.10.10:FF:000322">
    <property type="entry name" value="Probable disease resistance protein At1g63360"/>
    <property type="match status" value="1"/>
</dbReference>
<dbReference type="Pfam" id="PF23598">
    <property type="entry name" value="LRR_14"/>
    <property type="match status" value="1"/>
</dbReference>
<dbReference type="FunFam" id="1.10.8.430:FF:000003">
    <property type="entry name" value="Probable disease resistance protein At5g66910"/>
    <property type="match status" value="1"/>
</dbReference>
<reference evidence="6 7" key="1">
    <citation type="journal article" date="2016" name="Sci. Rep.">
        <title>The Dendrobium catenatum Lindl. genome sequence provides insights into polysaccharide synthase, floral development and adaptive evolution.</title>
        <authorList>
            <person name="Zhang G.Q."/>
            <person name="Xu Q."/>
            <person name="Bian C."/>
            <person name="Tsai W.C."/>
            <person name="Yeh C.M."/>
            <person name="Liu K.W."/>
            <person name="Yoshida K."/>
            <person name="Zhang L.S."/>
            <person name="Chang S.B."/>
            <person name="Chen F."/>
            <person name="Shi Y."/>
            <person name="Su Y.Y."/>
            <person name="Zhang Y.Q."/>
            <person name="Chen L.J."/>
            <person name="Yin Y."/>
            <person name="Lin M."/>
            <person name="Huang H."/>
            <person name="Deng H."/>
            <person name="Wang Z.W."/>
            <person name="Zhu S.L."/>
            <person name="Zhao X."/>
            <person name="Deng C."/>
            <person name="Niu S.C."/>
            <person name="Huang J."/>
            <person name="Wang M."/>
            <person name="Liu G.H."/>
            <person name="Yang H.J."/>
            <person name="Xiao X.J."/>
            <person name="Hsiao Y.Y."/>
            <person name="Wu W.L."/>
            <person name="Chen Y.Y."/>
            <person name="Mitsuda N."/>
            <person name="Ohme-Takagi M."/>
            <person name="Luo Y.B."/>
            <person name="Van de Peer Y."/>
            <person name="Liu Z.J."/>
        </authorList>
    </citation>
    <scope>NUCLEOTIDE SEQUENCE [LARGE SCALE GENOMIC DNA]</scope>
    <source>
        <tissue evidence="6">The whole plant</tissue>
    </source>
</reference>
<evidence type="ECO:0000313" key="6">
    <source>
        <dbReference type="EMBL" id="PKU65567.1"/>
    </source>
</evidence>
<dbReference type="PANTHER" id="PTHR33463">
    <property type="entry name" value="NB-ARC DOMAIN-CONTAINING PROTEIN-RELATED"/>
    <property type="match status" value="1"/>
</dbReference>
<dbReference type="Gene3D" id="1.10.8.430">
    <property type="entry name" value="Helical domain of apoptotic protease-activating factors"/>
    <property type="match status" value="1"/>
</dbReference>
<dbReference type="InterPro" id="IPR057135">
    <property type="entry name" value="At4g27190-like_LRR"/>
</dbReference>
<dbReference type="InterPro" id="IPR050905">
    <property type="entry name" value="Plant_NBS-LRR"/>
</dbReference>
<sequence>MQAWRMMKVECLNEEEAWWLFQDKVGEQTLQAHAMIPQLAQVVAKECDGLPLALAVIGYAMSTKKTPREWRNAITLLKKSRPYGIQGMGDNILSKLKFSYDNLADKILRECFLLCSLWPEDHSISKTELIECWMGHGLVDEQEFDNINEAYDSGHALIGGLQAACLLELGHNKDREVKMHDVVRDLALWIASDCGERQNRFIVISDVTSSKDSQGAAEKMSLVGSDVSDTSSLSSNCLKLKTLMLQGSMSFKSIMKGFFQGTPALTYLDLSCTAINELPQEIGLLRNLRYLNISFTNIKSLPMQLSELRKLRFLLLRDLERIVIPRDLLRKLMMLSMIDMTNTECNNWDELSQLRGCVKGVGIVLQSIEDLHKFAKFQNVLTWRLELRKLVGFNKTLQLLSPFQLGSRCIRFSIQMLKIAYCESLKMVSMACDGGGDMCSLSRLEEIQLRSLPELKNIFWRRVCPAGVLPSLTVLTISDCHNLRDLSWVIRLPSLEDLTVYRCSQMKQIVNVVNEIGLGGVEENDVGSASGTFPSLRRLYLRDLRSLRDFGGSFRFASLEIMHVINCLELKALPFGKEIAVRKLKEIWGDRQWWENLDMKDDDRATLLPYLKARAELCTAERELLPPRKKLKRSA</sequence>
<reference evidence="6 7" key="2">
    <citation type="journal article" date="2017" name="Nature">
        <title>The Apostasia genome and the evolution of orchids.</title>
        <authorList>
            <person name="Zhang G.Q."/>
            <person name="Liu K.W."/>
            <person name="Li Z."/>
            <person name="Lohaus R."/>
            <person name="Hsiao Y.Y."/>
            <person name="Niu S.C."/>
            <person name="Wang J.Y."/>
            <person name="Lin Y.C."/>
            <person name="Xu Q."/>
            <person name="Chen L.J."/>
            <person name="Yoshida K."/>
            <person name="Fujiwara S."/>
            <person name="Wang Z.W."/>
            <person name="Zhang Y.Q."/>
            <person name="Mitsuda N."/>
            <person name="Wang M."/>
            <person name="Liu G.H."/>
            <person name="Pecoraro L."/>
            <person name="Huang H.X."/>
            <person name="Xiao X.J."/>
            <person name="Lin M."/>
            <person name="Wu X.Y."/>
            <person name="Wu W.L."/>
            <person name="Chen Y.Y."/>
            <person name="Chang S.B."/>
            <person name="Sakamoto S."/>
            <person name="Ohme-Takagi M."/>
            <person name="Yagi M."/>
            <person name="Zeng S.J."/>
            <person name="Shen C.Y."/>
            <person name="Yeh C.M."/>
            <person name="Luo Y.B."/>
            <person name="Tsai W.C."/>
            <person name="Van de Peer Y."/>
            <person name="Liu Z.J."/>
        </authorList>
    </citation>
    <scope>NUCLEOTIDE SEQUENCE [LARGE SCALE GENOMIC DNA]</scope>
    <source>
        <tissue evidence="6">The whole plant</tissue>
    </source>
</reference>
<evidence type="ECO:0000259" key="5">
    <source>
        <dbReference type="Pfam" id="PF23598"/>
    </source>
</evidence>
<keyword evidence="2" id="KW-0611">Plant defense</keyword>
<dbReference type="SUPFAM" id="SSF52540">
    <property type="entry name" value="P-loop containing nucleoside triphosphate hydrolases"/>
    <property type="match status" value="1"/>
</dbReference>
<dbReference type="InterPro" id="IPR032675">
    <property type="entry name" value="LRR_dom_sf"/>
</dbReference>
<dbReference type="Pfam" id="PF23247">
    <property type="entry name" value="LRR_RPS2"/>
    <property type="match status" value="1"/>
</dbReference>
<dbReference type="GO" id="GO:0009626">
    <property type="term" value="P:plant-type hypersensitive response"/>
    <property type="evidence" value="ECO:0007669"/>
    <property type="project" value="UniProtKB-ARBA"/>
</dbReference>
<dbReference type="GO" id="GO:0002758">
    <property type="term" value="P:innate immune response-activating signaling pathway"/>
    <property type="evidence" value="ECO:0007669"/>
    <property type="project" value="UniProtKB-ARBA"/>
</dbReference>
<feature type="domain" description="Disease resistance R13L4/SHOC-2-like LRR" evidence="5">
    <location>
        <begin position="225"/>
        <end position="390"/>
    </location>
</feature>
<dbReference type="Proteomes" id="UP000233837">
    <property type="component" value="Unassembled WGS sequence"/>
</dbReference>
<keyword evidence="7" id="KW-1185">Reference proteome</keyword>
<dbReference type="InterPro" id="IPR055414">
    <property type="entry name" value="LRR_R13L4/SHOC2-like"/>
</dbReference>
<feature type="domain" description="Disease resistance protein At4g27190-like leucine-rich repeats" evidence="3">
    <location>
        <begin position="468"/>
        <end position="573"/>
    </location>
</feature>
<dbReference type="Pfam" id="PF23559">
    <property type="entry name" value="WHD_DRP"/>
    <property type="match status" value="1"/>
</dbReference>
<dbReference type="Gene3D" id="3.80.10.10">
    <property type="entry name" value="Ribonuclease Inhibitor"/>
    <property type="match status" value="2"/>
</dbReference>
<dbReference type="InterPro" id="IPR027417">
    <property type="entry name" value="P-loop_NTPase"/>
</dbReference>
<evidence type="ECO:0000256" key="2">
    <source>
        <dbReference type="ARBA" id="ARBA00022821"/>
    </source>
</evidence>
<gene>
    <name evidence="6" type="primary">RPS2</name>
    <name evidence="6" type="ORF">MA16_Dca024875</name>
</gene>
<feature type="domain" description="Disease resistance protein winged helix" evidence="4">
    <location>
        <begin position="117"/>
        <end position="187"/>
    </location>
</feature>